<organism evidence="3 4">
    <name type="scientific">Electrophorus electricus</name>
    <name type="common">Electric eel</name>
    <name type="synonym">Gymnotus electricus</name>
    <dbReference type="NCBI Taxonomy" id="8005"/>
    <lineage>
        <taxon>Eukaryota</taxon>
        <taxon>Metazoa</taxon>
        <taxon>Chordata</taxon>
        <taxon>Craniata</taxon>
        <taxon>Vertebrata</taxon>
        <taxon>Euteleostomi</taxon>
        <taxon>Actinopterygii</taxon>
        <taxon>Neopterygii</taxon>
        <taxon>Teleostei</taxon>
        <taxon>Ostariophysi</taxon>
        <taxon>Gymnotiformes</taxon>
        <taxon>Gymnotoidei</taxon>
        <taxon>Gymnotidae</taxon>
        <taxon>Electrophorus</taxon>
    </lineage>
</organism>
<reference evidence="3" key="3">
    <citation type="submission" date="2020-05" db="EMBL/GenBank/DDBJ databases">
        <title>Electrophorus electricus (electric eel) genome, fEleEle1, primary haplotype.</title>
        <authorList>
            <person name="Myers G."/>
            <person name="Meyer A."/>
            <person name="Fedrigo O."/>
            <person name="Formenti G."/>
            <person name="Rhie A."/>
            <person name="Tracey A."/>
            <person name="Sims Y."/>
            <person name="Jarvis E.D."/>
        </authorList>
    </citation>
    <scope>NUCLEOTIDE SEQUENCE [LARGE SCALE GENOMIC DNA]</scope>
</reference>
<feature type="compositionally biased region" description="Low complexity" evidence="1">
    <location>
        <begin position="128"/>
        <end position="153"/>
    </location>
</feature>
<dbReference type="PANTHER" id="PTHR23210:SF26">
    <property type="entry name" value="ACTIVATING TRANSCRIPTION FACTOR 7-INTERACTING PROTEIN 1"/>
    <property type="match status" value="1"/>
</dbReference>
<proteinExistence type="predicted"/>
<gene>
    <name evidence="3" type="primary">ATF7IP2</name>
</gene>
<feature type="domain" description="Activating transcription factor 7-interacting protein Fn3" evidence="2">
    <location>
        <begin position="263"/>
        <end position="363"/>
    </location>
</feature>
<reference evidence="3" key="4">
    <citation type="submission" date="2025-08" db="UniProtKB">
        <authorList>
            <consortium name="Ensembl"/>
        </authorList>
    </citation>
    <scope>IDENTIFICATION</scope>
</reference>
<dbReference type="GO" id="GO:0006355">
    <property type="term" value="P:regulation of DNA-templated transcription"/>
    <property type="evidence" value="ECO:0007669"/>
    <property type="project" value="TreeGrafter"/>
</dbReference>
<reference evidence="3" key="5">
    <citation type="submission" date="2025-09" db="UniProtKB">
        <authorList>
            <consortium name="Ensembl"/>
        </authorList>
    </citation>
    <scope>IDENTIFICATION</scope>
</reference>
<reference evidence="4" key="2">
    <citation type="journal article" date="2017" name="Sci. Adv.">
        <title>A tail of two voltages: Proteomic comparison of the three electric organs of the electric eel.</title>
        <authorList>
            <person name="Traeger L.L."/>
            <person name="Sabat G."/>
            <person name="Barrett-Wilt G.A."/>
            <person name="Wells G.B."/>
            <person name="Sussman M.R."/>
        </authorList>
    </citation>
    <scope>NUCLEOTIDE SEQUENCE [LARGE SCALE GENOMIC DNA]</scope>
</reference>
<protein>
    <recommendedName>
        <fullName evidence="2">Activating transcription factor 7-interacting protein Fn3 domain-containing protein</fullName>
    </recommendedName>
</protein>
<feature type="compositionally biased region" description="Polar residues" evidence="1">
    <location>
        <begin position="99"/>
        <end position="127"/>
    </location>
</feature>
<dbReference type="OMA" id="RRDCRIN"/>
<dbReference type="Pfam" id="PF16794">
    <property type="entry name" value="fn3_4"/>
    <property type="match status" value="1"/>
</dbReference>
<evidence type="ECO:0000313" key="3">
    <source>
        <dbReference type="Ensembl" id="ENSEEEP00000045216.2"/>
    </source>
</evidence>
<evidence type="ECO:0000256" key="1">
    <source>
        <dbReference type="SAM" id="MobiDB-lite"/>
    </source>
</evidence>
<feature type="compositionally biased region" description="Basic residues" evidence="1">
    <location>
        <begin position="1"/>
        <end position="10"/>
    </location>
</feature>
<feature type="region of interest" description="Disordered" evidence="1">
    <location>
        <begin position="184"/>
        <end position="212"/>
    </location>
</feature>
<dbReference type="InterPro" id="IPR026085">
    <property type="entry name" value="ATF7-int"/>
</dbReference>
<dbReference type="STRING" id="8005.ENSEEEP00000045216"/>
<dbReference type="AlphaFoldDB" id="A0A4W4H8Z1"/>
<feature type="compositionally biased region" description="Polar residues" evidence="1">
    <location>
        <begin position="195"/>
        <end position="210"/>
    </location>
</feature>
<name>A0A4W4H8Z1_ELEEL</name>
<dbReference type="GeneTree" id="ENSGT00530000063707"/>
<evidence type="ECO:0000313" key="4">
    <source>
        <dbReference type="Proteomes" id="UP000314983"/>
    </source>
</evidence>
<evidence type="ECO:0000259" key="2">
    <source>
        <dbReference type="Pfam" id="PF16794"/>
    </source>
</evidence>
<accession>A0A4W4H8Z1</accession>
<dbReference type="RefSeq" id="XP_026858559.2">
    <property type="nucleotide sequence ID" value="XM_027002758.2"/>
</dbReference>
<dbReference type="GO" id="GO:0005634">
    <property type="term" value="C:nucleus"/>
    <property type="evidence" value="ECO:0007669"/>
    <property type="project" value="TreeGrafter"/>
</dbReference>
<dbReference type="Proteomes" id="UP000314983">
    <property type="component" value="Chromosome 1"/>
</dbReference>
<feature type="region of interest" description="Disordered" evidence="1">
    <location>
        <begin position="1"/>
        <end position="30"/>
    </location>
</feature>
<dbReference type="InterPro" id="IPR056565">
    <property type="entry name" value="Fn3_ATF7IP"/>
</dbReference>
<reference evidence="4" key="1">
    <citation type="journal article" date="2014" name="Science">
        <title>Nonhuman genetics. Genomic basis for the convergent evolution of electric organs.</title>
        <authorList>
            <person name="Gallant J.R."/>
            <person name="Traeger L.L."/>
            <person name="Volkening J.D."/>
            <person name="Moffett H."/>
            <person name="Chen P.H."/>
            <person name="Novina C.D."/>
            <person name="Phillips G.N.Jr."/>
            <person name="Anand R."/>
            <person name="Wells G.B."/>
            <person name="Pinch M."/>
            <person name="Guth R."/>
            <person name="Unguez G.A."/>
            <person name="Albert J.S."/>
            <person name="Zakon H.H."/>
            <person name="Samanta M.P."/>
            <person name="Sussman M.R."/>
        </authorList>
    </citation>
    <scope>NUCLEOTIDE SEQUENCE [LARGE SCALE GENOMIC DNA]</scope>
</reference>
<dbReference type="GO" id="GO:0005667">
    <property type="term" value="C:transcription regulator complex"/>
    <property type="evidence" value="ECO:0007669"/>
    <property type="project" value="TreeGrafter"/>
</dbReference>
<dbReference type="GO" id="GO:0003712">
    <property type="term" value="F:transcription coregulator activity"/>
    <property type="evidence" value="ECO:0007669"/>
    <property type="project" value="TreeGrafter"/>
</dbReference>
<sequence length="369" mass="40933">MDVSGMKRRRSESEQFESNTLPMPPTLSKDEVQRMVSQEVQSAIEQSDKMMKALMERIQEIDGEPRYSTRIKKLEAHVKKVKRRGDAVFAYIRQRGTSEFSQDQQQSLASKFGTSTGPAQTLGSVTKTTNLNSSGGSGDSTSTSSTELDSEGGTVRKPKEGFWQSLRSKKQIVDLTDEGEACRRNKKTHADCPPTKQTSAQKDMDTSFSPLEQPKSPCLAVVKNRSPEAQGVQFQQTDLWTQLPPFPDTPFPQQLPVVAATKNMPQKPVVKVARITNPQSIALLWNVEEEDPHAADMDCYYIYVTQQHSDGTFSKWKTMGVVKAIPLPMACRVSDHSGGKTLSFILVGKDIYGRYGPYSDVQTVLGGKT</sequence>
<dbReference type="GeneID" id="113572854"/>
<keyword evidence="4" id="KW-1185">Reference proteome</keyword>
<feature type="region of interest" description="Disordered" evidence="1">
    <location>
        <begin position="99"/>
        <end position="163"/>
    </location>
</feature>
<dbReference type="Ensembl" id="ENSEEET00000045720.2">
    <property type="protein sequence ID" value="ENSEEEP00000045216.2"/>
    <property type="gene ID" value="ENSEEEG00000021346.2"/>
</dbReference>
<dbReference type="PANTHER" id="PTHR23210">
    <property type="entry name" value="ACTIVATING TRANSCRIPTION FACTOR 7 INTERACTING PROTEIN"/>
    <property type="match status" value="1"/>
</dbReference>